<name>A0ABQ9GXT1_9NEOP</name>
<gene>
    <name evidence="1" type="ORF">PR048_021291</name>
</gene>
<organism evidence="1 2">
    <name type="scientific">Dryococelus australis</name>
    <dbReference type="NCBI Taxonomy" id="614101"/>
    <lineage>
        <taxon>Eukaryota</taxon>
        <taxon>Metazoa</taxon>
        <taxon>Ecdysozoa</taxon>
        <taxon>Arthropoda</taxon>
        <taxon>Hexapoda</taxon>
        <taxon>Insecta</taxon>
        <taxon>Pterygota</taxon>
        <taxon>Neoptera</taxon>
        <taxon>Polyneoptera</taxon>
        <taxon>Phasmatodea</taxon>
        <taxon>Verophasmatodea</taxon>
        <taxon>Anareolatae</taxon>
        <taxon>Phasmatidae</taxon>
        <taxon>Eurycanthinae</taxon>
        <taxon>Dryococelus</taxon>
    </lineage>
</organism>
<protein>
    <submittedName>
        <fullName evidence="1">Uncharacterized protein</fullName>
    </submittedName>
</protein>
<evidence type="ECO:0000313" key="2">
    <source>
        <dbReference type="Proteomes" id="UP001159363"/>
    </source>
</evidence>
<sequence length="155" mass="17676">MQGSDIQYVILCCIGAEEGDGLQMQAQLTDEDLDVLAAYLELLLRDDDDGAGPLVYVEDDTPPPPSDVVASPWKRSRYYRRYPWKRQNGRGRSHRAGGDDNRYMCNPSREDVFQLLLALHEARAGNTARTVNFCNRRRPASAVFTNIRFLGRRRK</sequence>
<accession>A0ABQ9GXT1</accession>
<keyword evidence="2" id="KW-1185">Reference proteome</keyword>
<reference evidence="1 2" key="1">
    <citation type="submission" date="2023-02" db="EMBL/GenBank/DDBJ databases">
        <title>LHISI_Scaffold_Assembly.</title>
        <authorList>
            <person name="Stuart O.P."/>
            <person name="Cleave R."/>
            <person name="Magrath M.J.L."/>
            <person name="Mikheyev A.S."/>
        </authorList>
    </citation>
    <scope>NUCLEOTIDE SEQUENCE [LARGE SCALE GENOMIC DNA]</scope>
    <source>
        <strain evidence="1">Daus_M_001</strain>
        <tissue evidence="1">Leg muscle</tissue>
    </source>
</reference>
<dbReference type="Proteomes" id="UP001159363">
    <property type="component" value="Chromosome 7"/>
</dbReference>
<evidence type="ECO:0000313" key="1">
    <source>
        <dbReference type="EMBL" id="KAJ8876844.1"/>
    </source>
</evidence>
<comment type="caution">
    <text evidence="1">The sequence shown here is derived from an EMBL/GenBank/DDBJ whole genome shotgun (WGS) entry which is preliminary data.</text>
</comment>
<proteinExistence type="predicted"/>
<dbReference type="EMBL" id="JARBHB010000008">
    <property type="protein sequence ID" value="KAJ8876844.1"/>
    <property type="molecule type" value="Genomic_DNA"/>
</dbReference>